<keyword evidence="1 6" id="KW-0963">Cytoplasm</keyword>
<keyword evidence="2 6" id="KW-0235">DNA replication</keyword>
<dbReference type="InterPro" id="IPR027417">
    <property type="entry name" value="P-loop_NTPase"/>
</dbReference>
<dbReference type="InterPro" id="IPR003395">
    <property type="entry name" value="RecF/RecN/SMC_N"/>
</dbReference>
<keyword evidence="6" id="KW-0234">DNA repair</keyword>
<dbReference type="AlphaFoldDB" id="A0A2S3W567"/>
<protein>
    <recommendedName>
        <fullName evidence="6">DNA replication and repair protein RecF</fullName>
    </recommendedName>
</protein>
<accession>A0A2S3W567</accession>
<dbReference type="GO" id="GO:0003697">
    <property type="term" value="F:single-stranded DNA binding"/>
    <property type="evidence" value="ECO:0007669"/>
    <property type="project" value="UniProtKB-UniRule"/>
</dbReference>
<dbReference type="NCBIfam" id="TIGR00611">
    <property type="entry name" value="recf"/>
    <property type="match status" value="1"/>
</dbReference>
<comment type="subcellular location">
    <subcellularLocation>
        <location evidence="6">Cytoplasm</location>
    </subcellularLocation>
</comment>
<dbReference type="GO" id="GO:0009432">
    <property type="term" value="P:SOS response"/>
    <property type="evidence" value="ECO:0007669"/>
    <property type="project" value="UniProtKB-UniRule"/>
</dbReference>
<dbReference type="InterPro" id="IPR042174">
    <property type="entry name" value="RecF_2"/>
</dbReference>
<evidence type="ECO:0000256" key="5">
    <source>
        <dbReference type="ARBA" id="ARBA00023125"/>
    </source>
</evidence>
<gene>
    <name evidence="6" type="primary">recF</name>
    <name evidence="8" type="ORF">KMAL_02810</name>
</gene>
<dbReference type="Gene3D" id="1.20.1050.90">
    <property type="entry name" value="RecF/RecN/SMC, N-terminal domain"/>
    <property type="match status" value="1"/>
</dbReference>
<evidence type="ECO:0000256" key="4">
    <source>
        <dbReference type="ARBA" id="ARBA00022840"/>
    </source>
</evidence>
<keyword evidence="5 6" id="KW-0238">DNA-binding</keyword>
<reference evidence="8 9" key="1">
    <citation type="submission" date="2018-01" db="EMBL/GenBank/DDBJ databases">
        <title>Draft Genome Sequence of Komagataeibacter maltaceti LMG 1529, a Vinegar Producing Acetic Acid Bacterium Isolated from Malt Vinegar Brewery Acetifiers.</title>
        <authorList>
            <person name="Zhang Q."/>
            <person name="Hollensteiner J."/>
            <person name="Poehlein A."/>
            <person name="Daniel R."/>
        </authorList>
    </citation>
    <scope>NUCLEOTIDE SEQUENCE [LARGE SCALE GENOMIC DNA]</scope>
    <source>
        <strain evidence="8 9">LMG 1529</strain>
    </source>
</reference>
<dbReference type="GO" id="GO:0000731">
    <property type="term" value="P:DNA synthesis involved in DNA repair"/>
    <property type="evidence" value="ECO:0007669"/>
    <property type="project" value="TreeGrafter"/>
</dbReference>
<dbReference type="Pfam" id="PF02463">
    <property type="entry name" value="SMC_N"/>
    <property type="match status" value="1"/>
</dbReference>
<dbReference type="Proteomes" id="UP000237344">
    <property type="component" value="Unassembled WGS sequence"/>
</dbReference>
<keyword evidence="6" id="KW-0742">SOS response</keyword>
<dbReference type="PANTHER" id="PTHR32182">
    <property type="entry name" value="DNA REPLICATION AND REPAIR PROTEIN RECF"/>
    <property type="match status" value="1"/>
</dbReference>
<evidence type="ECO:0000313" key="9">
    <source>
        <dbReference type="Proteomes" id="UP000237344"/>
    </source>
</evidence>
<dbReference type="OrthoDB" id="9803889at2"/>
<feature type="binding site" evidence="6">
    <location>
        <begin position="31"/>
        <end position="38"/>
    </location>
    <ligand>
        <name>ATP</name>
        <dbReference type="ChEBI" id="CHEBI:30616"/>
    </ligand>
</feature>
<evidence type="ECO:0000256" key="3">
    <source>
        <dbReference type="ARBA" id="ARBA00022741"/>
    </source>
</evidence>
<dbReference type="RefSeq" id="WP_110093975.1">
    <property type="nucleotide sequence ID" value="NZ_NKUE01000001.1"/>
</dbReference>
<dbReference type="Gene3D" id="3.40.50.300">
    <property type="entry name" value="P-loop containing nucleotide triphosphate hydrolases"/>
    <property type="match status" value="1"/>
</dbReference>
<dbReference type="PANTHER" id="PTHR32182:SF0">
    <property type="entry name" value="DNA REPLICATION AND REPAIR PROTEIN RECF"/>
    <property type="match status" value="1"/>
</dbReference>
<comment type="caution">
    <text evidence="8">The sequence shown here is derived from an EMBL/GenBank/DDBJ whole genome shotgun (WGS) entry which is preliminary data.</text>
</comment>
<keyword evidence="4 6" id="KW-0067">ATP-binding</keyword>
<name>A0A2S3W567_9PROT</name>
<dbReference type="GO" id="GO:0006260">
    <property type="term" value="P:DNA replication"/>
    <property type="evidence" value="ECO:0007669"/>
    <property type="project" value="UniProtKB-UniRule"/>
</dbReference>
<evidence type="ECO:0000256" key="6">
    <source>
        <dbReference type="HAMAP-Rule" id="MF_00365"/>
    </source>
</evidence>
<proteinExistence type="inferred from homology"/>
<evidence type="ECO:0000256" key="2">
    <source>
        <dbReference type="ARBA" id="ARBA00022705"/>
    </source>
</evidence>
<dbReference type="GO" id="GO:0005737">
    <property type="term" value="C:cytoplasm"/>
    <property type="evidence" value="ECO:0007669"/>
    <property type="project" value="UniProtKB-SubCell"/>
</dbReference>
<organism evidence="8 9">
    <name type="scientific">Novacetimonas maltaceti</name>
    <dbReference type="NCBI Taxonomy" id="1203393"/>
    <lineage>
        <taxon>Bacteria</taxon>
        <taxon>Pseudomonadati</taxon>
        <taxon>Pseudomonadota</taxon>
        <taxon>Alphaproteobacteria</taxon>
        <taxon>Acetobacterales</taxon>
        <taxon>Acetobacteraceae</taxon>
        <taxon>Novacetimonas</taxon>
    </lineage>
</organism>
<sequence>MAHLSRLVLTDFRNYRHLSWTPETPVTVVVGENGSGKTNLLESVSLLLPGRGLRGARVADLPRHGCTRWGVAARIDVPDGVEAGMRELAVGSDPARPERRIVRLDGEALRNRGRVSDFLSAVWLTPQMDRLFQDGVAGRRRFLDRLVLAMEPGHAREIAAHDHAMMQRNRLLASGGADPAWLAALEDAMARHGVAATAARVGLVGLLNGDDVALCDGFPATALTLESDIAQRLRHAPALAVEDWLRAELAASRGRDRARGSAFIGAHRTDLHLHDRATRRSAAQSSTGQQKAMLVGVVLSHARLIAQVRGQAPLILLDEPLVHLDAARREALFRAIGRLETTVMLSGTDAAQFAPLRDQAAFVMPRDGALVPIP</sequence>
<dbReference type="GO" id="GO:0006302">
    <property type="term" value="P:double-strand break repair"/>
    <property type="evidence" value="ECO:0007669"/>
    <property type="project" value="TreeGrafter"/>
</dbReference>
<keyword evidence="9" id="KW-1185">Reference proteome</keyword>
<dbReference type="EMBL" id="POTC01000002">
    <property type="protein sequence ID" value="POF64016.1"/>
    <property type="molecule type" value="Genomic_DNA"/>
</dbReference>
<evidence type="ECO:0000259" key="7">
    <source>
        <dbReference type="Pfam" id="PF02463"/>
    </source>
</evidence>
<feature type="domain" description="RecF/RecN/SMC N-terminal" evidence="7">
    <location>
        <begin position="4"/>
        <end position="340"/>
    </location>
</feature>
<keyword evidence="3 6" id="KW-0547">Nucleotide-binding</keyword>
<dbReference type="SUPFAM" id="SSF52540">
    <property type="entry name" value="P-loop containing nucleoside triphosphate hydrolases"/>
    <property type="match status" value="1"/>
</dbReference>
<dbReference type="HAMAP" id="MF_00365">
    <property type="entry name" value="RecF"/>
    <property type="match status" value="1"/>
</dbReference>
<keyword evidence="6" id="KW-0227">DNA damage</keyword>
<evidence type="ECO:0000256" key="1">
    <source>
        <dbReference type="ARBA" id="ARBA00022490"/>
    </source>
</evidence>
<comment type="similarity">
    <text evidence="6">Belongs to the RecF family.</text>
</comment>
<dbReference type="InterPro" id="IPR001238">
    <property type="entry name" value="DNA-binding_RecF"/>
</dbReference>
<dbReference type="GO" id="GO:0005524">
    <property type="term" value="F:ATP binding"/>
    <property type="evidence" value="ECO:0007669"/>
    <property type="project" value="UniProtKB-UniRule"/>
</dbReference>
<evidence type="ECO:0000313" key="8">
    <source>
        <dbReference type="EMBL" id="POF64016.1"/>
    </source>
</evidence>
<comment type="function">
    <text evidence="6">The RecF protein is involved in DNA metabolism; it is required for DNA replication and normal SOS inducibility. RecF binds preferentially to single-stranded, linear DNA. It also seems to bind ATP.</text>
</comment>